<organism evidence="1 2">
    <name type="scientific">Allacma fusca</name>
    <dbReference type="NCBI Taxonomy" id="39272"/>
    <lineage>
        <taxon>Eukaryota</taxon>
        <taxon>Metazoa</taxon>
        <taxon>Ecdysozoa</taxon>
        <taxon>Arthropoda</taxon>
        <taxon>Hexapoda</taxon>
        <taxon>Collembola</taxon>
        <taxon>Symphypleona</taxon>
        <taxon>Sminthuridae</taxon>
        <taxon>Allacma</taxon>
    </lineage>
</organism>
<accession>A0A8J2PSZ4</accession>
<evidence type="ECO:0000313" key="1">
    <source>
        <dbReference type="EMBL" id="CAG7832394.1"/>
    </source>
</evidence>
<feature type="non-terminal residue" evidence="1">
    <location>
        <position position="1"/>
    </location>
</feature>
<dbReference type="EMBL" id="CAJVCH010564825">
    <property type="protein sequence ID" value="CAG7832394.1"/>
    <property type="molecule type" value="Genomic_DNA"/>
</dbReference>
<dbReference type="AlphaFoldDB" id="A0A8J2PSZ4"/>
<protein>
    <submittedName>
        <fullName evidence="1">Uncharacterized protein</fullName>
    </submittedName>
</protein>
<proteinExistence type="predicted"/>
<keyword evidence="2" id="KW-1185">Reference proteome</keyword>
<sequence length="83" mass="9702">VASRPEVITKFTFLFRHGAKLMNAASAVWQYFFPQPYDSSGYHNMVEESKMNTINRIYAEAEELFQQGKYKEAVPKYEMVVQN</sequence>
<feature type="non-terminal residue" evidence="1">
    <location>
        <position position="83"/>
    </location>
</feature>
<gene>
    <name evidence="1" type="ORF">AFUS01_LOCUS42078</name>
</gene>
<evidence type="ECO:0000313" key="2">
    <source>
        <dbReference type="Proteomes" id="UP000708208"/>
    </source>
</evidence>
<dbReference type="Proteomes" id="UP000708208">
    <property type="component" value="Unassembled WGS sequence"/>
</dbReference>
<reference evidence="1" key="1">
    <citation type="submission" date="2021-06" db="EMBL/GenBank/DDBJ databases">
        <authorList>
            <person name="Hodson N. C."/>
            <person name="Mongue J. A."/>
            <person name="Jaron S. K."/>
        </authorList>
    </citation>
    <scope>NUCLEOTIDE SEQUENCE</scope>
</reference>
<comment type="caution">
    <text evidence="1">The sequence shown here is derived from an EMBL/GenBank/DDBJ whole genome shotgun (WGS) entry which is preliminary data.</text>
</comment>
<name>A0A8J2PSZ4_9HEXA</name>